<dbReference type="PANTHER" id="PTHR34387:SF2">
    <property type="entry name" value="SLR1258 PROTEIN"/>
    <property type="match status" value="1"/>
</dbReference>
<name>A0A5C8KYZ3_9GAMM</name>
<dbReference type="Gene3D" id="3.30.70.2970">
    <property type="entry name" value="Protein of unknown function (DUF541), domain 2"/>
    <property type="match status" value="1"/>
</dbReference>
<proteinExistence type="predicted"/>
<keyword evidence="1" id="KW-0812">Transmembrane</keyword>
<reference evidence="2 3" key="1">
    <citation type="submission" date="2019-08" db="EMBL/GenBank/DDBJ databases">
        <authorList>
            <person name="Karlyshev A.V."/>
        </authorList>
    </citation>
    <scope>NUCLEOTIDE SEQUENCE [LARGE SCALE GENOMIC DNA]</scope>
    <source>
        <strain evidence="2 3">Alg18-2.2</strain>
    </source>
</reference>
<dbReference type="Gene3D" id="3.30.110.170">
    <property type="entry name" value="Protein of unknown function (DUF541), domain 1"/>
    <property type="match status" value="1"/>
</dbReference>
<sequence>MLSRIPGDPPMSRSTYTGLPLLSALLVAIGLALGGWFAGQGLTKFRTDDRYVVVKGLAEQEVAADLVVWPLGHAVGGNDLGEMQAQLDANTDAIRRFFLDAGFAESEIVVSAPRLEDRAAYAWGEQQPRERFRYQTTVTLRSNRVSEAIEAVRNTGELVSAGVLLSEGGFPQFEFTRLNDIKPALIADATANARAAAEQFASDSGANVGGIRSANQGVITISERDQGSPQVKVVRVVSTVEYFLVD</sequence>
<keyword evidence="1" id="KW-1133">Transmembrane helix</keyword>
<comment type="caution">
    <text evidence="2">The sequence shown here is derived from an EMBL/GenBank/DDBJ whole genome shotgun (WGS) entry which is preliminary data.</text>
</comment>
<dbReference type="Proteomes" id="UP000321248">
    <property type="component" value="Unassembled WGS sequence"/>
</dbReference>
<dbReference type="Pfam" id="PF04402">
    <property type="entry name" value="SIMPL"/>
    <property type="match status" value="1"/>
</dbReference>
<accession>A0A5C8KYZ3</accession>
<dbReference type="InterPro" id="IPR016907">
    <property type="entry name" value="UCP029033"/>
</dbReference>
<dbReference type="OrthoDB" id="9806540at2"/>
<gene>
    <name evidence="2" type="ORF">FU658_04415</name>
</gene>
<dbReference type="PIRSF" id="PIRSF029033">
    <property type="entry name" value="UCP029033"/>
    <property type="match status" value="1"/>
</dbReference>
<feature type="transmembrane region" description="Helical" evidence="1">
    <location>
        <begin position="20"/>
        <end position="38"/>
    </location>
</feature>
<dbReference type="GO" id="GO:0006974">
    <property type="term" value="P:DNA damage response"/>
    <property type="evidence" value="ECO:0007669"/>
    <property type="project" value="TreeGrafter"/>
</dbReference>
<keyword evidence="3" id="KW-1185">Reference proteome</keyword>
<dbReference type="InterPro" id="IPR052022">
    <property type="entry name" value="26kDa_periplasmic_antigen"/>
</dbReference>
<protein>
    <submittedName>
        <fullName evidence="2">SIMPL domain-containing protein</fullName>
    </submittedName>
</protein>
<evidence type="ECO:0000313" key="3">
    <source>
        <dbReference type="Proteomes" id="UP000321248"/>
    </source>
</evidence>
<evidence type="ECO:0000256" key="1">
    <source>
        <dbReference type="SAM" id="Phobius"/>
    </source>
</evidence>
<dbReference type="AlphaFoldDB" id="A0A5C8KYZ3"/>
<keyword evidence="1" id="KW-0472">Membrane</keyword>
<dbReference type="InterPro" id="IPR007497">
    <property type="entry name" value="SIMPL/DUF541"/>
</dbReference>
<organism evidence="2 3">
    <name type="scientific">Alkalisalibacterium limincola</name>
    <dbReference type="NCBI Taxonomy" id="2699169"/>
    <lineage>
        <taxon>Bacteria</taxon>
        <taxon>Pseudomonadati</taxon>
        <taxon>Pseudomonadota</taxon>
        <taxon>Gammaproteobacteria</taxon>
        <taxon>Lysobacterales</taxon>
        <taxon>Lysobacteraceae</taxon>
        <taxon>Alkalisalibacterium</taxon>
    </lineage>
</organism>
<evidence type="ECO:0000313" key="2">
    <source>
        <dbReference type="EMBL" id="TXK65043.1"/>
    </source>
</evidence>
<dbReference type="PANTHER" id="PTHR34387">
    <property type="entry name" value="SLR1258 PROTEIN"/>
    <property type="match status" value="1"/>
</dbReference>
<dbReference type="EMBL" id="VRTS01000002">
    <property type="protein sequence ID" value="TXK65043.1"/>
    <property type="molecule type" value="Genomic_DNA"/>
</dbReference>